<dbReference type="EMBL" id="BARV01019203">
    <property type="protein sequence ID" value="GAI28297.1"/>
    <property type="molecule type" value="Genomic_DNA"/>
</dbReference>
<proteinExistence type="predicted"/>
<organism evidence="1">
    <name type="scientific">marine sediment metagenome</name>
    <dbReference type="NCBI Taxonomy" id="412755"/>
    <lineage>
        <taxon>unclassified sequences</taxon>
        <taxon>metagenomes</taxon>
        <taxon>ecological metagenomes</taxon>
    </lineage>
</organism>
<feature type="non-terminal residue" evidence="1">
    <location>
        <position position="1"/>
    </location>
</feature>
<protein>
    <submittedName>
        <fullName evidence="1">Uncharacterized protein</fullName>
    </submittedName>
</protein>
<sequence length="184" mass="20835">RPEFALGSINYCRQNLSKIGKINKVVLSIPPDITWGYEGTKIIGEDGIILCFGFGWGLDYFKSRTLLWLLKTLGLDVDMDYIIKLPKPDIRVPFTPIIIDIPEGTIIEKVMGIPDCPSCESSRVHFQSANNKCLCKRCGSIFTKNGKLINKKELPACPECWNVYTVSYDISKSRYHCCNCDIKF</sequence>
<dbReference type="AlphaFoldDB" id="X1M9I0"/>
<gene>
    <name evidence="1" type="ORF">S06H3_32304</name>
</gene>
<evidence type="ECO:0000313" key="1">
    <source>
        <dbReference type="EMBL" id="GAI28297.1"/>
    </source>
</evidence>
<comment type="caution">
    <text evidence="1">The sequence shown here is derived from an EMBL/GenBank/DDBJ whole genome shotgun (WGS) entry which is preliminary data.</text>
</comment>
<reference evidence="1" key="1">
    <citation type="journal article" date="2014" name="Front. Microbiol.">
        <title>High frequency of phylogenetically diverse reductive dehalogenase-homologous genes in deep subseafloor sedimentary metagenomes.</title>
        <authorList>
            <person name="Kawai M."/>
            <person name="Futagami T."/>
            <person name="Toyoda A."/>
            <person name="Takaki Y."/>
            <person name="Nishi S."/>
            <person name="Hori S."/>
            <person name="Arai W."/>
            <person name="Tsubouchi T."/>
            <person name="Morono Y."/>
            <person name="Uchiyama I."/>
            <person name="Ito T."/>
            <person name="Fujiyama A."/>
            <person name="Inagaki F."/>
            <person name="Takami H."/>
        </authorList>
    </citation>
    <scope>NUCLEOTIDE SEQUENCE</scope>
    <source>
        <strain evidence="1">Expedition CK06-06</strain>
    </source>
</reference>
<name>X1M9I0_9ZZZZ</name>
<accession>X1M9I0</accession>